<name>A0ABN7SMB5_OIKDI</name>
<reference evidence="1 2" key="1">
    <citation type="submission" date="2021-04" db="EMBL/GenBank/DDBJ databases">
        <authorList>
            <person name="Bliznina A."/>
        </authorList>
    </citation>
    <scope>NUCLEOTIDE SEQUENCE [LARGE SCALE GENOMIC DNA]</scope>
</reference>
<evidence type="ECO:0000313" key="1">
    <source>
        <dbReference type="EMBL" id="CAG5104425.1"/>
    </source>
</evidence>
<dbReference type="EMBL" id="OU015566">
    <property type="protein sequence ID" value="CAG5104425.1"/>
    <property type="molecule type" value="Genomic_DNA"/>
</dbReference>
<gene>
    <name evidence="1" type="ORF">OKIOD_LOCUS10012</name>
</gene>
<organism evidence="1 2">
    <name type="scientific">Oikopleura dioica</name>
    <name type="common">Tunicate</name>
    <dbReference type="NCBI Taxonomy" id="34765"/>
    <lineage>
        <taxon>Eukaryota</taxon>
        <taxon>Metazoa</taxon>
        <taxon>Chordata</taxon>
        <taxon>Tunicata</taxon>
        <taxon>Appendicularia</taxon>
        <taxon>Copelata</taxon>
        <taxon>Oikopleuridae</taxon>
        <taxon>Oikopleura</taxon>
    </lineage>
</organism>
<dbReference type="Proteomes" id="UP001158576">
    <property type="component" value="Chromosome 1"/>
</dbReference>
<proteinExistence type="predicted"/>
<sequence length="104" mass="12952">MCSYWIFYESVELMKLVKNEDEKGELAREIIRYTVRPKHIRNLIEKFVTKYSGEKEDPYYMAIHWRYDEKDWKDEQCRRRPDFKICKDFELMRDPERLSDELGM</sequence>
<protein>
    <submittedName>
        <fullName evidence="1">Oidioi.mRNA.OKI2018_I69.chr1.g1247.t1.cds</fullName>
    </submittedName>
</protein>
<keyword evidence="2" id="KW-1185">Reference proteome</keyword>
<evidence type="ECO:0000313" key="2">
    <source>
        <dbReference type="Proteomes" id="UP001158576"/>
    </source>
</evidence>
<accession>A0ABN7SMB5</accession>